<dbReference type="Proteomes" id="UP000617340">
    <property type="component" value="Unassembled WGS sequence"/>
</dbReference>
<accession>A0A834K7A5</accession>
<name>A0A834K7A5_VESGE</name>
<dbReference type="AlphaFoldDB" id="A0A834K7A5"/>
<comment type="caution">
    <text evidence="2">The sequence shown here is derived from an EMBL/GenBank/DDBJ whole genome shotgun (WGS) entry which is preliminary data.</text>
</comment>
<gene>
    <name evidence="2" type="ORF">HZH68_007619</name>
</gene>
<reference evidence="2" key="1">
    <citation type="journal article" date="2020" name="G3 (Bethesda)">
        <title>High-Quality Assemblies for Three Invasive Social Wasps from the &lt;i&gt;Vespula&lt;/i&gt; Genus.</title>
        <authorList>
            <person name="Harrop T.W.R."/>
            <person name="Guhlin J."/>
            <person name="McLaughlin G.M."/>
            <person name="Permina E."/>
            <person name="Stockwell P."/>
            <person name="Gilligan J."/>
            <person name="Le Lec M.F."/>
            <person name="Gruber M.A.M."/>
            <person name="Quinn O."/>
            <person name="Lovegrove M."/>
            <person name="Duncan E.J."/>
            <person name="Remnant E.J."/>
            <person name="Van Eeckhoven J."/>
            <person name="Graham B."/>
            <person name="Knapp R.A."/>
            <person name="Langford K.W."/>
            <person name="Kronenberg Z."/>
            <person name="Press M.O."/>
            <person name="Eacker S.M."/>
            <person name="Wilson-Rankin E.E."/>
            <person name="Purcell J."/>
            <person name="Lester P.J."/>
            <person name="Dearden P.K."/>
        </authorList>
    </citation>
    <scope>NUCLEOTIDE SEQUENCE</scope>
    <source>
        <strain evidence="2">Linc-1</strain>
    </source>
</reference>
<evidence type="ECO:0000313" key="2">
    <source>
        <dbReference type="EMBL" id="KAF7401799.1"/>
    </source>
</evidence>
<dbReference type="EMBL" id="JACSDZ010000006">
    <property type="protein sequence ID" value="KAF7401799.1"/>
    <property type="molecule type" value="Genomic_DNA"/>
</dbReference>
<protein>
    <submittedName>
        <fullName evidence="2">Uncharacterized protein</fullName>
    </submittedName>
</protein>
<keyword evidence="3" id="KW-1185">Reference proteome</keyword>
<feature type="region of interest" description="Disordered" evidence="1">
    <location>
        <begin position="1"/>
        <end position="27"/>
    </location>
</feature>
<evidence type="ECO:0000313" key="3">
    <source>
        <dbReference type="Proteomes" id="UP000617340"/>
    </source>
</evidence>
<proteinExistence type="predicted"/>
<sequence length="110" mass="12732">MPNLLRKEKETSSKTSKDKGKNGNKDVEAGDEFTLVYSSRVKTKRNVFGSNDITSLKNIFYAYEILCRCVTSLGMEPRRNMKRATVFVYHFAFLWEQHDGLLVRFQASEL</sequence>
<evidence type="ECO:0000256" key="1">
    <source>
        <dbReference type="SAM" id="MobiDB-lite"/>
    </source>
</evidence>
<organism evidence="2 3">
    <name type="scientific">Vespula germanica</name>
    <name type="common">German yellow jacket</name>
    <name type="synonym">Paravespula germanica</name>
    <dbReference type="NCBI Taxonomy" id="30212"/>
    <lineage>
        <taxon>Eukaryota</taxon>
        <taxon>Metazoa</taxon>
        <taxon>Ecdysozoa</taxon>
        <taxon>Arthropoda</taxon>
        <taxon>Hexapoda</taxon>
        <taxon>Insecta</taxon>
        <taxon>Pterygota</taxon>
        <taxon>Neoptera</taxon>
        <taxon>Endopterygota</taxon>
        <taxon>Hymenoptera</taxon>
        <taxon>Apocrita</taxon>
        <taxon>Aculeata</taxon>
        <taxon>Vespoidea</taxon>
        <taxon>Vespidae</taxon>
        <taxon>Vespinae</taxon>
        <taxon>Vespula</taxon>
    </lineage>
</organism>